<comment type="caution">
    <text evidence="1">The sequence shown here is derived from an EMBL/GenBank/DDBJ whole genome shotgun (WGS) entry which is preliminary data.</text>
</comment>
<evidence type="ECO:0000313" key="1">
    <source>
        <dbReference type="EMBL" id="KKL82685.1"/>
    </source>
</evidence>
<gene>
    <name evidence="1" type="ORF">LCGC14_1982310</name>
</gene>
<dbReference type="AlphaFoldDB" id="A0A0F9HLS4"/>
<name>A0A0F9HLS4_9ZZZZ</name>
<accession>A0A0F9HLS4</accession>
<reference evidence="1" key="1">
    <citation type="journal article" date="2015" name="Nature">
        <title>Complex archaea that bridge the gap between prokaryotes and eukaryotes.</title>
        <authorList>
            <person name="Spang A."/>
            <person name="Saw J.H."/>
            <person name="Jorgensen S.L."/>
            <person name="Zaremba-Niedzwiedzka K."/>
            <person name="Martijn J."/>
            <person name="Lind A.E."/>
            <person name="van Eijk R."/>
            <person name="Schleper C."/>
            <person name="Guy L."/>
            <person name="Ettema T.J."/>
        </authorList>
    </citation>
    <scope>NUCLEOTIDE SEQUENCE</scope>
</reference>
<organism evidence="1">
    <name type="scientific">marine sediment metagenome</name>
    <dbReference type="NCBI Taxonomy" id="412755"/>
    <lineage>
        <taxon>unclassified sequences</taxon>
        <taxon>metagenomes</taxon>
        <taxon>ecological metagenomes</taxon>
    </lineage>
</organism>
<sequence length="141" mass="15932">MVIERFGPQKFPEKEGPTALAKAMETAAGTPMTEIREQIIRIHRGPPSRDDCTNPLHKPTHNRGYSCVECFADAILAIPEIEEGQKLREKVKSGKLVELDSDRSFPDCQFIKPDNYMENAEKMKANCPCIRTGFRRVKVKG</sequence>
<proteinExistence type="predicted"/>
<protein>
    <submittedName>
        <fullName evidence="1">Uncharacterized protein</fullName>
    </submittedName>
</protein>
<dbReference type="EMBL" id="LAZR01022204">
    <property type="protein sequence ID" value="KKL82685.1"/>
    <property type="molecule type" value="Genomic_DNA"/>
</dbReference>